<evidence type="ECO:0000256" key="10">
    <source>
        <dbReference type="ARBA" id="ARBA00060158"/>
    </source>
</evidence>
<dbReference type="GO" id="GO:0047879">
    <property type="term" value="F:erythronolide synthase activity"/>
    <property type="evidence" value="ECO:0007669"/>
    <property type="project" value="UniProtKB-EC"/>
</dbReference>
<evidence type="ECO:0000256" key="12">
    <source>
        <dbReference type="ARBA" id="ARBA00063272"/>
    </source>
</evidence>
<gene>
    <name evidence="16" type="ORF">SAMN04489727_4150</name>
</gene>
<dbReference type="InterPro" id="IPR014031">
    <property type="entry name" value="Ketoacyl_synth_C"/>
</dbReference>
<dbReference type="InterPro" id="IPR015083">
    <property type="entry name" value="NorB/c/GfsB-D-like_docking"/>
</dbReference>
<dbReference type="Pfam" id="PF18369">
    <property type="entry name" value="PKS_DE"/>
    <property type="match status" value="2"/>
</dbReference>
<keyword evidence="2" id="KW-0596">Phosphopantetheine</keyword>
<keyword evidence="4 16" id="KW-0808">Transferase</keyword>
<keyword evidence="17" id="KW-1185">Reference proteome</keyword>
<feature type="domain" description="Ketosynthase family 3 (KS3)" evidence="15">
    <location>
        <begin position="1478"/>
        <end position="1899"/>
    </location>
</feature>
<evidence type="ECO:0000256" key="13">
    <source>
        <dbReference type="ARBA" id="ARBA00066981"/>
    </source>
</evidence>
<comment type="catalytic activity">
    <reaction evidence="9">
        <text>6 (S)-methylmalonyl-CoA + propanoyl-CoA + 6 NADPH + 12 H(+) = 6-deoxyerythronolide B + 6 CO2 + 6 NADP(+) + 7 CoA + H2O</text>
        <dbReference type="Rhea" id="RHEA:23068"/>
        <dbReference type="ChEBI" id="CHEBI:15377"/>
        <dbReference type="ChEBI" id="CHEBI:15378"/>
        <dbReference type="ChEBI" id="CHEBI:16089"/>
        <dbReference type="ChEBI" id="CHEBI:16526"/>
        <dbReference type="ChEBI" id="CHEBI:57287"/>
        <dbReference type="ChEBI" id="CHEBI:57327"/>
        <dbReference type="ChEBI" id="CHEBI:57392"/>
        <dbReference type="ChEBI" id="CHEBI:57783"/>
        <dbReference type="ChEBI" id="CHEBI:58349"/>
        <dbReference type="EC" id="2.3.1.94"/>
    </reaction>
</comment>
<feature type="domain" description="Carrier" evidence="14">
    <location>
        <begin position="1386"/>
        <end position="1461"/>
    </location>
</feature>
<evidence type="ECO:0000256" key="4">
    <source>
        <dbReference type="ARBA" id="ARBA00022679"/>
    </source>
</evidence>
<dbReference type="GO" id="GO:0006633">
    <property type="term" value="P:fatty acid biosynthetic process"/>
    <property type="evidence" value="ECO:0007669"/>
    <property type="project" value="InterPro"/>
</dbReference>
<dbReference type="Gene3D" id="3.40.366.10">
    <property type="entry name" value="Malonyl-Coenzyme A Acyl Carrier Protein, domain 2"/>
    <property type="match status" value="2"/>
</dbReference>
<dbReference type="EC" id="2.3.1.94" evidence="13"/>
<keyword evidence="7" id="KW-0511">Multifunctional enzyme</keyword>
<dbReference type="Pfam" id="PF00550">
    <property type="entry name" value="PP-binding"/>
    <property type="match status" value="2"/>
</dbReference>
<dbReference type="InterPro" id="IPR020806">
    <property type="entry name" value="PKS_PP-bd"/>
</dbReference>
<dbReference type="Pfam" id="PF00698">
    <property type="entry name" value="Acyl_transf_1"/>
    <property type="match status" value="2"/>
</dbReference>
<keyword evidence="3" id="KW-0597">Phosphoprotein</keyword>
<evidence type="ECO:0000313" key="17">
    <source>
        <dbReference type="Proteomes" id="UP000199622"/>
    </source>
</evidence>
<dbReference type="InterPro" id="IPR013968">
    <property type="entry name" value="PKS_KR"/>
</dbReference>
<dbReference type="FunFam" id="3.40.47.10:FF:000019">
    <property type="entry name" value="Polyketide synthase type I"/>
    <property type="match status" value="2"/>
</dbReference>
<dbReference type="SMART" id="SM00827">
    <property type="entry name" value="PKS_AT"/>
    <property type="match status" value="2"/>
</dbReference>
<evidence type="ECO:0000256" key="2">
    <source>
        <dbReference type="ARBA" id="ARBA00022450"/>
    </source>
</evidence>
<dbReference type="Proteomes" id="UP000199622">
    <property type="component" value="Unassembled WGS sequence"/>
</dbReference>
<dbReference type="EMBL" id="FNSO01000004">
    <property type="protein sequence ID" value="SEC54544.1"/>
    <property type="molecule type" value="Genomic_DNA"/>
</dbReference>
<dbReference type="PROSITE" id="PS00012">
    <property type="entry name" value="PHOSPHOPANTETHEINE"/>
    <property type="match status" value="2"/>
</dbReference>
<dbReference type="Pfam" id="PF08659">
    <property type="entry name" value="KR"/>
    <property type="match status" value="2"/>
</dbReference>
<dbReference type="SUPFAM" id="SSF51735">
    <property type="entry name" value="NAD(P)-binding Rossmann-fold domains"/>
    <property type="match status" value="4"/>
</dbReference>
<dbReference type="CDD" id="cd08952">
    <property type="entry name" value="KR_1_SDR_x"/>
    <property type="match status" value="2"/>
</dbReference>
<evidence type="ECO:0000259" key="14">
    <source>
        <dbReference type="PROSITE" id="PS50075"/>
    </source>
</evidence>
<keyword evidence="8" id="KW-0012">Acyltransferase</keyword>
<evidence type="ECO:0000256" key="9">
    <source>
        <dbReference type="ARBA" id="ARBA00052442"/>
    </source>
</evidence>
<dbReference type="InterPro" id="IPR006162">
    <property type="entry name" value="Ppantetheine_attach_site"/>
</dbReference>
<protein>
    <recommendedName>
        <fullName evidence="13">6-deoxyerythronolide-B synthase</fullName>
        <ecNumber evidence="13">2.3.1.94</ecNumber>
    </recommendedName>
</protein>
<evidence type="ECO:0000256" key="11">
    <source>
        <dbReference type="ARBA" id="ARBA00060622"/>
    </source>
</evidence>
<evidence type="ECO:0000256" key="7">
    <source>
        <dbReference type="ARBA" id="ARBA00023268"/>
    </source>
</evidence>
<keyword evidence="5" id="KW-0677">Repeat</keyword>
<dbReference type="InterPro" id="IPR041618">
    <property type="entry name" value="PKS_DE"/>
</dbReference>
<dbReference type="SUPFAM" id="SSF52151">
    <property type="entry name" value="FabD/lysophospholipase-like"/>
    <property type="match status" value="2"/>
</dbReference>
<dbReference type="Gene3D" id="1.10.1200.10">
    <property type="entry name" value="ACP-like"/>
    <property type="match status" value="2"/>
</dbReference>
<dbReference type="InterPro" id="IPR036736">
    <property type="entry name" value="ACP-like_sf"/>
</dbReference>
<dbReference type="InterPro" id="IPR050091">
    <property type="entry name" value="PKS_NRPS_Biosynth_Enz"/>
</dbReference>
<dbReference type="Gene3D" id="3.40.47.10">
    <property type="match status" value="2"/>
</dbReference>
<reference evidence="17" key="1">
    <citation type="submission" date="2016-10" db="EMBL/GenBank/DDBJ databases">
        <authorList>
            <person name="Varghese N."/>
            <person name="Submissions S."/>
        </authorList>
    </citation>
    <scope>NUCLEOTIDE SEQUENCE [LARGE SCALE GENOMIC DNA]</scope>
    <source>
        <strain evidence="17">DSM 44544</strain>
    </source>
</reference>
<dbReference type="InterPro" id="IPR001227">
    <property type="entry name" value="Ac_transferase_dom_sf"/>
</dbReference>
<dbReference type="PROSITE" id="PS00606">
    <property type="entry name" value="KS3_1"/>
    <property type="match status" value="2"/>
</dbReference>
<dbReference type="SMART" id="SM00823">
    <property type="entry name" value="PKS_PP"/>
    <property type="match status" value="2"/>
</dbReference>
<dbReference type="RefSeq" id="WP_091309781.1">
    <property type="nucleotide sequence ID" value="NZ_FNSO01000004.1"/>
</dbReference>
<dbReference type="PANTHER" id="PTHR43775">
    <property type="entry name" value="FATTY ACID SYNTHASE"/>
    <property type="match status" value="1"/>
</dbReference>
<feature type="domain" description="Carrier" evidence="14">
    <location>
        <begin position="2884"/>
        <end position="2959"/>
    </location>
</feature>
<dbReference type="GO" id="GO:0004315">
    <property type="term" value="F:3-oxoacyl-[acyl-carrier-protein] synthase activity"/>
    <property type="evidence" value="ECO:0007669"/>
    <property type="project" value="InterPro"/>
</dbReference>
<name>A0A1H4TEJ2_9PSEU</name>
<dbReference type="Gene3D" id="3.30.70.3290">
    <property type="match status" value="2"/>
</dbReference>
<keyword evidence="6" id="KW-0045">Antibiotic biosynthesis</keyword>
<dbReference type="CDD" id="cd00833">
    <property type="entry name" value="PKS"/>
    <property type="match status" value="2"/>
</dbReference>
<evidence type="ECO:0000256" key="8">
    <source>
        <dbReference type="ARBA" id="ARBA00023315"/>
    </source>
</evidence>
<dbReference type="GO" id="GO:0033068">
    <property type="term" value="P:macrolide biosynthetic process"/>
    <property type="evidence" value="ECO:0007669"/>
    <property type="project" value="UniProtKB-ARBA"/>
</dbReference>
<dbReference type="InterPro" id="IPR032821">
    <property type="entry name" value="PKS_assoc"/>
</dbReference>
<dbReference type="InterPro" id="IPR016039">
    <property type="entry name" value="Thiolase-like"/>
</dbReference>
<dbReference type="InterPro" id="IPR014043">
    <property type="entry name" value="Acyl_transferase_dom"/>
</dbReference>
<dbReference type="Gene3D" id="6.10.140.1830">
    <property type="match status" value="2"/>
</dbReference>
<dbReference type="InterPro" id="IPR016035">
    <property type="entry name" value="Acyl_Trfase/lysoPLipase"/>
</dbReference>
<dbReference type="Pfam" id="PF02801">
    <property type="entry name" value="Ketoacyl-synt_C"/>
    <property type="match status" value="2"/>
</dbReference>
<dbReference type="InterPro" id="IPR057326">
    <property type="entry name" value="KR_dom"/>
</dbReference>
<dbReference type="FunFam" id="3.40.366.10:FF:000002">
    <property type="entry name" value="Probable polyketide synthase 2"/>
    <property type="match status" value="1"/>
</dbReference>
<proteinExistence type="predicted"/>
<dbReference type="InterPro" id="IPR020841">
    <property type="entry name" value="PKS_Beta-ketoAc_synthase_dom"/>
</dbReference>
<dbReference type="InterPro" id="IPR036291">
    <property type="entry name" value="NAD(P)-bd_dom_sf"/>
</dbReference>
<evidence type="ECO:0000256" key="1">
    <source>
        <dbReference type="ARBA" id="ARBA00001957"/>
    </source>
</evidence>
<dbReference type="InterPro" id="IPR014030">
    <property type="entry name" value="Ketoacyl_synth_N"/>
</dbReference>
<sequence length="3037" mass="313864">MADEETLRDYLKWTVTSLHETQQQLRDVQERGREPIAVVGMGCRLPGGVRGPEDLWALLDAGTDAVAGFPADRGWDTGDGGYARQGGFVEDAAGFDAAFFGISPREALAMDPQQRLLLEVSWEALERAGIDPAGLKGSKTGVFAGAATSGYASAFAGGDTGAEGYLMTGNAGSVISGRVSYALGLEGPAVTVDTACSSSLVALHLAVQALRQRECGLALVGGVTVMATPGTFAEFSRQQGLAADGRCKSFSADADGTGWAEGAGVLVVERLSDARRNGHRVLAVVTGTAVNSDGASNGLTAPNGPSQRRVIRAALDSAHLAAADVDVVEAHGTGTTLGDPIEAQALLATYGQDRAEPLWLGSLKSNVGHAQQAAGVAGVIKMVLSLQHGALPRTLHVSEPTPHVDWSAGKVSLLREPVAWPAGDRPRRAGVSAFGMSGTNAHVIVEDAPAAEDAPGEPREPVVTAPVVAWPVSGRGTAGRQAQADRLREHLLVHPELDPADVGWSLATTRSAFDQRAVVLGPEPAAGLAALAAGRPAPGVVLGGATAAGRTVFVFPGQGSQWLGMGRELAESCPVFAARLAECAAALAPYVSLDLDGFSDAADVVQPALWAVMVSLADVWRAAGVVPDAVVGHSQGEIAAAVVSGALSLEDGARVVALRSRALTALAGRGGMLSVAEPASLVRERIAPWGSRLSVAAVNGPQSTVVSGEPEAVRELTESADVRTRVIPVDYASHSAQVDALREEIVSVLAGISPREVEIPMLSAMTGEWLAGPELDPAYWAASLREPVEFERAIRVLGESGYGVFVETSPHAVLTGAIADTLDDPVAVGTLRRDDGGPARLLTSFAEAWTRGVALDWSAVLSGRNVDLPTYAFRHDRFWPEPVTVSERAASDSSFWTAVESGDVPALASALGVDDASLGEVLPALAAWRRSELAGSAVAGWRYRVTWAPVPEPAAATLSGTWLLVGVSAEIAAALCGYGADVVTAPVDDLPAGDFAGVVAYGDDLAGILRLVQAGIDAPLWVLTRGAAPGDGPVSLEQAQVWGFGRVAALEHPDRWGGLVDLPAVWDERAAARLCAVLAGHEDQVAIRQAGILARRLVRAPEPRELRRFEPSGTVLITGGTGAIGGHTGRWLTGRGATNLVLTSRSGPAAAGVPALVADLAARGAAVDVVACDVAERPQVAGLLDRVGSGLSTVVHAAGVGEGGPIAGTTAEDLASATAAKVRGARWLDELTHDLDAFVMFSSGAATWGSGLLAGYAAGNAYLDALAEARRARGLAATSVAWGLWGGGGMVAGPAGEQLRRYGLRVIDPDRGIHALAQALDADETAVTVADVDWAKFAPTFTLRRPSPLIAGLPEVEAALDADVPAVPDTELGQRLAGLPPAEQDRLLVDLVRAEAAAVLGHGSAGAVDPGRAFKDLGFDSLTAVELRNRLTAATGLSLPATLVFDHPTAAALARRLRADLLGDPAAPAAVTVTAASDEPLAIVGMGCRYPGGVTGPDQLWDLLAAGTDAIAGFPADRGWDVVEQAFGDPDTTYARQGGFVYDAAEFDAGFFGISPREALAMDPQQRMLLEVSWEALEHAGLDPLSLKGSRTGVYVGATYAGYGNGLAGADTGAEGYLLTGGLTAVISGRVSYTLGLEGPAVTVDTACSSSLVAVHLAAQALRAGECSMALAGGVAVLSTPGAFMEFSQQGGMAADGRCKAFAAGADGIGWGEGAGVVVLERLSDARRHGHRVLAVLRGTATNQDGASNGLAAPNGPSQQRVIRAALADAGLSTQDVDAVEAHGTGTSLGDPIEAQALLATYGQDRDEPLWLGSVKSNIGHAQTAAGVAGIIKMVQALRHGALPRTLHVSAPTPQVDWTAGNVRLLTEAVEWPAGDRPRRAGVSAFGISGTNAHVIVEEAPAVDVPPARTGLPVLDTDASAWVVSGVGAEGLAAQAGRLREHVLGGSWAPEDVAWSLATTRSVFPHRAVVTGGDRPAGLAAVATGQPAPGVVTGVAASAGRVVFVFPGQGSQWIGMGRELAEVSPVFAARLAECAAALSPYVHLDLEELESADVVQPALWAVMVSLAEVWRAAGVRPDAVVGHSQGEIAAAVVSGALSLEDGARVVALRSKVLTALAGRGGMMSVAEPAAAVRARIAPWGERLSVAAVNGPQSTVVSGEPEALRELAESADVRTRMIPVDYASHSAQVDALREEIEEVLAGIEPREAEIPMVSAMTGEWLTGSELDPAYWAASLREPVEFERAIRVLGESGHDVFVETSPHAVLTGAIADTLDDPVVTGTLRRDDGGAQRLLTSLGEAFVHGVPVDWTSVLRPGRPVPLPTYAFRRKRFWPEPAPLQEATARDSGFWAAVDRGDVRELAGTLDVEPGSLRDVLPALASWRRREREDSAVADWRYRIAWSPVTEPGSAVVTGTWLVVAATAGDAEPVERALTEHGAQVTVLPATATDRAALTAELAGHHPDGVVSLLALDEAPVPGFPTVPAGLAATLALVQSLGDAGIGAPLWVLTRGAVATGPDEALTSPRQAPVWGLGRAAGLEHADRWGGLIDLPPEWDEKTAARLCTALTGTEDQVALRRTGILARRLVRSVPRRTAGTWRPGGTVLLTGGTGSIGGRVGTWLAGRGAERVVLTSRSGPSAPGVADLAADIAGSGSRVDIACCDLADRDEVSGLLGTIAATGPALTSVLHSANTAYLSRLDSTDVAGLAASLGAKAAGARWLDELTAELDLDAFVLFSSISATWGSNDHGAYAAGNAYLDALAEHRRARGLPGTSIAWGVWDTRDWGAVDAVLDQQRPGSVTPARLVRQGMNFLDPDRALTALGQVLDDDETFIALADVDWARFAPVFSAARERPLLDLIPEARESEEDTQDDGELAARLAAASPAEGLRIVTELVRTHAAAVLGHDGTGEVPATRAFRELGFDSLTAVELRTRLGAATGVKLPATVVFDYPNAAVLGEHVWTLLGGAGTGHAATLDELDRLAASLTPADDAARAEIAARLDALARRFRSRPEADQADESLQAATADEMFALLEDELDDPDLG</sequence>
<evidence type="ECO:0000256" key="6">
    <source>
        <dbReference type="ARBA" id="ARBA00023194"/>
    </source>
</evidence>
<dbReference type="Pfam" id="PF08990">
    <property type="entry name" value="Docking"/>
    <property type="match status" value="1"/>
</dbReference>
<dbReference type="Pfam" id="PF00109">
    <property type="entry name" value="ketoacyl-synt"/>
    <property type="match status" value="2"/>
</dbReference>
<comment type="cofactor">
    <cofactor evidence="1">
        <name>pantetheine 4'-phosphate</name>
        <dbReference type="ChEBI" id="CHEBI:47942"/>
    </cofactor>
</comment>
<evidence type="ECO:0000256" key="5">
    <source>
        <dbReference type="ARBA" id="ARBA00022737"/>
    </source>
</evidence>
<dbReference type="InterPro" id="IPR009081">
    <property type="entry name" value="PP-bd_ACP"/>
</dbReference>
<dbReference type="SUPFAM" id="SSF55048">
    <property type="entry name" value="Probable ACP-binding domain of malonyl-CoA ACP transacylase"/>
    <property type="match status" value="2"/>
</dbReference>
<feature type="domain" description="Ketosynthase family 3 (KS3)" evidence="15">
    <location>
        <begin position="33"/>
        <end position="447"/>
    </location>
</feature>
<dbReference type="InterPro" id="IPR016036">
    <property type="entry name" value="Malonyl_transacylase_ACP-bd"/>
</dbReference>
<organism evidence="16 17">
    <name type="scientific">Amycolatopsis tolypomycina</name>
    <dbReference type="NCBI Taxonomy" id="208445"/>
    <lineage>
        <taxon>Bacteria</taxon>
        <taxon>Bacillati</taxon>
        <taxon>Actinomycetota</taxon>
        <taxon>Actinomycetes</taxon>
        <taxon>Pseudonocardiales</taxon>
        <taxon>Pseudonocardiaceae</taxon>
        <taxon>Amycolatopsis</taxon>
    </lineage>
</organism>
<dbReference type="SUPFAM" id="SSF47336">
    <property type="entry name" value="ACP-like"/>
    <property type="match status" value="2"/>
</dbReference>
<dbReference type="STRING" id="208445.SAMN04489727_4150"/>
<evidence type="ECO:0000313" key="16">
    <source>
        <dbReference type="EMBL" id="SEC54544.1"/>
    </source>
</evidence>
<accession>A0A1H4TEJ2</accession>
<dbReference type="Pfam" id="PF16197">
    <property type="entry name" value="KAsynt_C_assoc"/>
    <property type="match status" value="2"/>
</dbReference>
<dbReference type="SUPFAM" id="SSF53901">
    <property type="entry name" value="Thiolase-like"/>
    <property type="match status" value="2"/>
</dbReference>
<dbReference type="GO" id="GO:0004312">
    <property type="term" value="F:fatty acid synthase activity"/>
    <property type="evidence" value="ECO:0007669"/>
    <property type="project" value="TreeGrafter"/>
</dbReference>
<dbReference type="InterPro" id="IPR018201">
    <property type="entry name" value="Ketoacyl_synth_AS"/>
</dbReference>
<dbReference type="Gene3D" id="3.40.50.720">
    <property type="entry name" value="NAD(P)-binding Rossmann-like Domain"/>
    <property type="match status" value="2"/>
</dbReference>
<dbReference type="PANTHER" id="PTHR43775:SF51">
    <property type="entry name" value="INACTIVE PHENOLPHTHIOCEROL SYNTHESIS POLYKETIDE SYNTHASE TYPE I PKS1-RELATED"/>
    <property type="match status" value="1"/>
</dbReference>
<comment type="pathway">
    <text evidence="11">Antibiotic biosynthesis; erythromycin biosynthesis.</text>
</comment>
<evidence type="ECO:0000256" key="3">
    <source>
        <dbReference type="ARBA" id="ARBA00022553"/>
    </source>
</evidence>
<dbReference type="OrthoDB" id="9778690at2"/>
<comment type="subunit">
    <text evidence="12">Homodimer. Erythronolide synthase is composed of EryAI, EryAII and EryAIII multimodular (2 modules) polypeptides each coding for a functional synthase subunit which participates in 2 of the six FAS-like elongation steps required for formation of the polyketide. Module 1, 2, 3, 4, 5, and 6 participating in biosynthesis steps 1, 2, 3, 4, 5, and 6, respectively.</text>
</comment>
<dbReference type="PROSITE" id="PS52004">
    <property type="entry name" value="KS3_2"/>
    <property type="match status" value="2"/>
</dbReference>
<dbReference type="GO" id="GO:0031177">
    <property type="term" value="F:phosphopantetheine binding"/>
    <property type="evidence" value="ECO:0007669"/>
    <property type="project" value="InterPro"/>
</dbReference>
<dbReference type="SMART" id="SM00825">
    <property type="entry name" value="PKS_KS"/>
    <property type="match status" value="2"/>
</dbReference>
<dbReference type="SMART" id="SM00822">
    <property type="entry name" value="PKS_KR"/>
    <property type="match status" value="2"/>
</dbReference>
<dbReference type="FunFam" id="1.10.1200.10:FF:000007">
    <property type="entry name" value="Probable polyketide synthase pks17"/>
    <property type="match status" value="2"/>
</dbReference>
<evidence type="ECO:0000259" key="15">
    <source>
        <dbReference type="PROSITE" id="PS52004"/>
    </source>
</evidence>
<dbReference type="SMART" id="SM01294">
    <property type="entry name" value="PKS_PP_betabranch"/>
    <property type="match status" value="2"/>
</dbReference>
<comment type="function">
    <text evidence="10">Involved in the biosynthesis of antibiotic erythromycin via the biosynthesis of its aglycone precursor, 6-deoxyerythronolide B (6-dEB).</text>
</comment>
<dbReference type="PROSITE" id="PS50075">
    <property type="entry name" value="CARRIER"/>
    <property type="match status" value="2"/>
</dbReference>
<dbReference type="NCBIfam" id="NF045894">
    <property type="entry name" value="PKS_plus_SDR"/>
    <property type="match status" value="1"/>
</dbReference>